<dbReference type="Proteomes" id="UP000622860">
    <property type="component" value="Unassembled WGS sequence"/>
</dbReference>
<evidence type="ECO:0000256" key="17">
    <source>
        <dbReference type="ARBA" id="ARBA00043932"/>
    </source>
</evidence>
<feature type="binding site" evidence="19">
    <location>
        <position position="141"/>
    </location>
    <ligand>
        <name>Mg(2+)</name>
        <dbReference type="ChEBI" id="CHEBI:18420"/>
        <label>2</label>
    </ligand>
</feature>
<dbReference type="Pfam" id="PF00926">
    <property type="entry name" value="DHBP_synthase"/>
    <property type="match status" value="1"/>
</dbReference>
<comment type="cofactor">
    <cofactor evidence="19">
        <name>Mg(2+)</name>
        <dbReference type="ChEBI" id="CHEBI:18420"/>
    </cofactor>
    <cofactor evidence="19">
        <name>Mn(2+)</name>
        <dbReference type="ChEBI" id="CHEBI:29035"/>
    </cofactor>
    <text evidence="19">Binds 2 divalent metal cations per subunit. Magnesium or manganese.</text>
</comment>
<feature type="binding site" evidence="19">
    <location>
        <position position="315"/>
    </location>
    <ligand>
        <name>GTP</name>
        <dbReference type="ChEBI" id="CHEBI:37565"/>
    </ligand>
</feature>
<dbReference type="SUPFAM" id="SSF142695">
    <property type="entry name" value="RibA-like"/>
    <property type="match status" value="1"/>
</dbReference>
<feature type="region of interest" description="DHBP synthase" evidence="19">
    <location>
        <begin position="1"/>
        <end position="199"/>
    </location>
</feature>
<evidence type="ECO:0000256" key="9">
    <source>
        <dbReference type="ARBA" id="ARBA00022741"/>
    </source>
</evidence>
<keyword evidence="14 19" id="KW-0464">Manganese</keyword>
<comment type="similarity">
    <text evidence="6 19">In the N-terminal section; belongs to the DHBP synthase family.</text>
</comment>
<dbReference type="InterPro" id="IPR000926">
    <property type="entry name" value="RibA"/>
</dbReference>
<keyword evidence="7 19" id="KW-0686">Riboflavin biosynthesis</keyword>
<sequence length="399" mass="44173">MFHTIEEAVADLKQGKPIIVVDDENRENEGDLVALSEMAAPDVINFMITHGKGLVCTTIQEDLAKKIGLPMMTSQSTDPFGTAFTVSVDHIGTRTGISAEERSKTIRALLHPDAKAGDFKQPGHVFPLVAKAGGVLTRPGHTEASVDLAKLSGAFPSGVICEIIKEDGTMARVPDLTKMADEFHLKMITIEELIDFRKKHEQHVKREVETVLPTQFGNFKVIGYSNDLDDKEHIALVKGNIDSDKPILTRIHSECLTGDVFGSYRCDCGPQLHEALAKINEAGNGVLVYMRQEGRGIGLLNKLRAYKLQDDGFDTVEANEQLGFAPDLREYDLSAQILLDLGVRKIDLLTNNPAKMTGLEPYGIKIKARLPLQTNTRKENEKYMHTKLDKMGHLLNFHH</sequence>
<keyword evidence="12 19" id="KW-0460">Magnesium</keyword>
<reference evidence="21" key="1">
    <citation type="journal article" date="2014" name="Int. J. Syst. Evol. Microbiol.">
        <title>Complete genome sequence of Corynebacterium casei LMG S-19264T (=DSM 44701T), isolated from a smear-ripened cheese.</title>
        <authorList>
            <consortium name="US DOE Joint Genome Institute (JGI-PGF)"/>
            <person name="Walter F."/>
            <person name="Albersmeier A."/>
            <person name="Kalinowski J."/>
            <person name="Ruckert C."/>
        </authorList>
    </citation>
    <scope>NUCLEOTIDE SEQUENCE</scope>
    <source>
        <strain evidence="21">CGMCC 1.12754</strain>
    </source>
</reference>
<dbReference type="PIRSF" id="PIRSF001259">
    <property type="entry name" value="RibA"/>
    <property type="match status" value="1"/>
</dbReference>
<dbReference type="PANTHER" id="PTHR21327">
    <property type="entry name" value="GTP CYCLOHYDROLASE II-RELATED"/>
    <property type="match status" value="1"/>
</dbReference>
<evidence type="ECO:0000313" key="22">
    <source>
        <dbReference type="Proteomes" id="UP000622860"/>
    </source>
</evidence>
<dbReference type="HAMAP" id="MF_00179">
    <property type="entry name" value="RibA"/>
    <property type="match status" value="1"/>
</dbReference>
<comment type="similarity">
    <text evidence="19">In the C-terminal section; belongs to the GTP cyclohydrolase II family.</text>
</comment>
<dbReference type="Gene3D" id="3.90.870.10">
    <property type="entry name" value="DHBP synthase"/>
    <property type="match status" value="1"/>
</dbReference>
<dbReference type="GO" id="GO:0008686">
    <property type="term" value="F:3,4-dihydroxy-2-butanone-4-phosphate synthase activity"/>
    <property type="evidence" value="ECO:0007669"/>
    <property type="project" value="UniProtKB-UniRule"/>
</dbReference>
<evidence type="ECO:0000256" key="6">
    <source>
        <dbReference type="ARBA" id="ARBA00005520"/>
    </source>
</evidence>
<dbReference type="GO" id="GO:0000287">
    <property type="term" value="F:magnesium ion binding"/>
    <property type="evidence" value="ECO:0007669"/>
    <property type="project" value="UniProtKB-UniRule"/>
</dbReference>
<feature type="site" description="Essential for DHBP synthase activity" evidence="19">
    <location>
        <position position="124"/>
    </location>
</feature>
<evidence type="ECO:0000256" key="8">
    <source>
        <dbReference type="ARBA" id="ARBA00022723"/>
    </source>
</evidence>
<dbReference type="InterPro" id="IPR036144">
    <property type="entry name" value="RibA-like_sf"/>
</dbReference>
<organism evidence="21 22">
    <name type="scientific">Virgibacillus oceani</name>
    <dbReference type="NCBI Taxonomy" id="1479511"/>
    <lineage>
        <taxon>Bacteria</taxon>
        <taxon>Bacillati</taxon>
        <taxon>Bacillota</taxon>
        <taxon>Bacilli</taxon>
        <taxon>Bacillales</taxon>
        <taxon>Bacillaceae</taxon>
        <taxon>Virgibacillus</taxon>
    </lineage>
</organism>
<dbReference type="InterPro" id="IPR016299">
    <property type="entry name" value="Riboflavin_synth_RibBA"/>
</dbReference>
<feature type="binding site" evidence="19">
    <location>
        <position position="268"/>
    </location>
    <ligand>
        <name>Zn(2+)</name>
        <dbReference type="ChEBI" id="CHEBI:29105"/>
        <note>catalytic</note>
    </ligand>
</feature>
<feature type="binding site" evidence="19">
    <location>
        <position position="266"/>
    </location>
    <ligand>
        <name>Zn(2+)</name>
        <dbReference type="ChEBI" id="CHEBI:29105"/>
        <note>catalytic</note>
    </ligand>
</feature>
<evidence type="ECO:0000256" key="7">
    <source>
        <dbReference type="ARBA" id="ARBA00022619"/>
    </source>
</evidence>
<keyword evidence="9 19" id="KW-0547">Nucleotide-binding</keyword>
<evidence type="ECO:0000256" key="5">
    <source>
        <dbReference type="ARBA" id="ARBA00004904"/>
    </source>
</evidence>
<dbReference type="PANTHER" id="PTHR21327:SF18">
    <property type="entry name" value="3,4-DIHYDROXY-2-BUTANONE 4-PHOSPHATE SYNTHASE"/>
    <property type="match status" value="1"/>
</dbReference>
<evidence type="ECO:0000256" key="12">
    <source>
        <dbReference type="ARBA" id="ARBA00022842"/>
    </source>
</evidence>
<evidence type="ECO:0000256" key="10">
    <source>
        <dbReference type="ARBA" id="ARBA00022801"/>
    </source>
</evidence>
<dbReference type="GO" id="GO:0003935">
    <property type="term" value="F:GTP cyclohydrolase II activity"/>
    <property type="evidence" value="ECO:0007669"/>
    <property type="project" value="UniProtKB-UniRule"/>
</dbReference>
<keyword evidence="22" id="KW-1185">Reference proteome</keyword>
<feature type="binding site" evidence="19">
    <location>
        <begin position="138"/>
        <end position="142"/>
    </location>
    <ligand>
        <name>D-ribulose 5-phosphate</name>
        <dbReference type="ChEBI" id="CHEBI:58121"/>
    </ligand>
</feature>
<dbReference type="EC" id="3.5.4.25" evidence="19"/>
<evidence type="ECO:0000256" key="19">
    <source>
        <dbReference type="HAMAP-Rule" id="MF_01283"/>
    </source>
</evidence>
<evidence type="ECO:0000256" key="3">
    <source>
        <dbReference type="ARBA" id="ARBA00002284"/>
    </source>
</evidence>
<dbReference type="CDD" id="cd00641">
    <property type="entry name" value="GTP_cyclohydro2"/>
    <property type="match status" value="1"/>
</dbReference>
<reference evidence="21" key="2">
    <citation type="submission" date="2020-09" db="EMBL/GenBank/DDBJ databases">
        <authorList>
            <person name="Sun Q."/>
            <person name="Zhou Y."/>
        </authorList>
    </citation>
    <scope>NUCLEOTIDE SEQUENCE</scope>
    <source>
        <strain evidence="21">CGMCC 1.12754</strain>
    </source>
</reference>
<dbReference type="FunFam" id="3.90.870.10:FF:000001">
    <property type="entry name" value="Riboflavin biosynthesis protein RibBA"/>
    <property type="match status" value="1"/>
</dbReference>
<evidence type="ECO:0000256" key="4">
    <source>
        <dbReference type="ARBA" id="ARBA00004853"/>
    </source>
</evidence>
<evidence type="ECO:0000256" key="16">
    <source>
        <dbReference type="ARBA" id="ARBA00023268"/>
    </source>
</evidence>
<dbReference type="SUPFAM" id="SSF55821">
    <property type="entry name" value="YrdC/RibB"/>
    <property type="match status" value="1"/>
</dbReference>
<dbReference type="NCBIfam" id="TIGR00506">
    <property type="entry name" value="ribB"/>
    <property type="match status" value="1"/>
</dbReference>
<feature type="binding site" evidence="19">
    <location>
        <position position="27"/>
    </location>
    <ligand>
        <name>Mg(2+)</name>
        <dbReference type="ChEBI" id="CHEBI:18420"/>
        <label>1</label>
    </ligand>
</feature>
<feature type="binding site" evidence="19">
    <location>
        <position position="271"/>
    </location>
    <ligand>
        <name>GTP</name>
        <dbReference type="ChEBI" id="CHEBI:37565"/>
    </ligand>
</feature>
<dbReference type="RefSeq" id="WP_188455155.1">
    <property type="nucleotide sequence ID" value="NZ_BMFR01000006.1"/>
</dbReference>
<feature type="binding site" evidence="19">
    <location>
        <position position="31"/>
    </location>
    <ligand>
        <name>D-ribulose 5-phosphate</name>
        <dbReference type="ChEBI" id="CHEBI:58121"/>
    </ligand>
</feature>
<dbReference type="NCBIfam" id="TIGR00505">
    <property type="entry name" value="ribA"/>
    <property type="match status" value="1"/>
</dbReference>
<comment type="cofactor">
    <cofactor evidence="19">
        <name>Zn(2+)</name>
        <dbReference type="ChEBI" id="CHEBI:29105"/>
    </cofactor>
    <text evidence="19">Binds 1 zinc ion per subunit.</text>
</comment>
<evidence type="ECO:0000313" key="21">
    <source>
        <dbReference type="EMBL" id="GGG74557.1"/>
    </source>
</evidence>
<keyword evidence="8 19" id="KW-0479">Metal-binding</keyword>
<dbReference type="AlphaFoldDB" id="A0A917M3K9"/>
<evidence type="ECO:0000256" key="14">
    <source>
        <dbReference type="ARBA" id="ARBA00023211"/>
    </source>
</evidence>
<feature type="binding site" evidence="19">
    <location>
        <position position="27"/>
    </location>
    <ligand>
        <name>Mg(2+)</name>
        <dbReference type="ChEBI" id="CHEBI:18420"/>
        <label>2</label>
    </ligand>
</feature>
<dbReference type="InterPro" id="IPR032677">
    <property type="entry name" value="GTP_cyclohydro_II"/>
</dbReference>
<evidence type="ECO:0000256" key="11">
    <source>
        <dbReference type="ARBA" id="ARBA00022833"/>
    </source>
</evidence>
<evidence type="ECO:0000256" key="18">
    <source>
        <dbReference type="ARBA" id="ARBA00049295"/>
    </source>
</evidence>
<evidence type="ECO:0000259" key="20">
    <source>
        <dbReference type="Pfam" id="PF00925"/>
    </source>
</evidence>
<keyword evidence="16 19" id="KW-0511">Multifunctional enzyme</keyword>
<keyword evidence="10 19" id="KW-0378">Hydrolase</keyword>
<dbReference type="GO" id="GO:0030145">
    <property type="term" value="F:manganese ion binding"/>
    <property type="evidence" value="ECO:0007669"/>
    <property type="project" value="UniProtKB-UniRule"/>
</dbReference>
<feature type="binding site" evidence="19">
    <location>
        <begin position="250"/>
        <end position="254"/>
    </location>
    <ligand>
        <name>GTP</name>
        <dbReference type="ChEBI" id="CHEBI:37565"/>
    </ligand>
</feature>
<dbReference type="NCBIfam" id="NF006803">
    <property type="entry name" value="PRK09311.1"/>
    <property type="match status" value="1"/>
</dbReference>
<dbReference type="GO" id="GO:0005525">
    <property type="term" value="F:GTP binding"/>
    <property type="evidence" value="ECO:0007669"/>
    <property type="project" value="UniProtKB-KW"/>
</dbReference>
<feature type="binding site" evidence="19">
    <location>
        <position position="255"/>
    </location>
    <ligand>
        <name>Zn(2+)</name>
        <dbReference type="ChEBI" id="CHEBI:29105"/>
        <note>catalytic</note>
    </ligand>
</feature>
<feature type="binding site" evidence="19">
    <location>
        <begin position="293"/>
        <end position="295"/>
    </location>
    <ligand>
        <name>GTP</name>
        <dbReference type="ChEBI" id="CHEBI:37565"/>
    </ligand>
</feature>
<comment type="catalytic activity">
    <reaction evidence="1 19">
        <text>D-ribulose 5-phosphate = (2S)-2-hydroxy-3-oxobutyl phosphate + formate + H(+)</text>
        <dbReference type="Rhea" id="RHEA:18457"/>
        <dbReference type="ChEBI" id="CHEBI:15378"/>
        <dbReference type="ChEBI" id="CHEBI:15740"/>
        <dbReference type="ChEBI" id="CHEBI:58121"/>
        <dbReference type="ChEBI" id="CHEBI:58830"/>
        <dbReference type="EC" id="4.1.99.12"/>
    </reaction>
</comment>
<comment type="function">
    <text evidence="3 19">Catalyzes the conversion of D-ribulose 5-phosphate to formate and 3,4-dihydroxy-2-butanone 4-phosphate.</text>
</comment>
<evidence type="ECO:0000256" key="13">
    <source>
        <dbReference type="ARBA" id="ARBA00023134"/>
    </source>
</evidence>
<dbReference type="Pfam" id="PF00925">
    <property type="entry name" value="GTP_cyclohydro2"/>
    <property type="match status" value="1"/>
</dbReference>
<comment type="catalytic activity">
    <reaction evidence="18 19">
        <text>GTP + 4 H2O = 2,5-diamino-6-hydroxy-4-(5-phosphoribosylamino)-pyrimidine + formate + 2 phosphate + 3 H(+)</text>
        <dbReference type="Rhea" id="RHEA:23704"/>
        <dbReference type="ChEBI" id="CHEBI:15377"/>
        <dbReference type="ChEBI" id="CHEBI:15378"/>
        <dbReference type="ChEBI" id="CHEBI:15740"/>
        <dbReference type="ChEBI" id="CHEBI:37565"/>
        <dbReference type="ChEBI" id="CHEBI:43474"/>
        <dbReference type="ChEBI" id="CHEBI:58614"/>
        <dbReference type="EC" id="3.5.4.25"/>
    </reaction>
</comment>
<dbReference type="Gene3D" id="3.40.50.10990">
    <property type="entry name" value="GTP cyclohydrolase II"/>
    <property type="match status" value="1"/>
</dbReference>
<feature type="active site" description="Nucleophile; for GTP cyclohydrolase activity" evidence="19">
    <location>
        <position position="329"/>
    </location>
</feature>
<evidence type="ECO:0000256" key="2">
    <source>
        <dbReference type="ARBA" id="ARBA00001936"/>
    </source>
</evidence>
<dbReference type="GO" id="GO:0005829">
    <property type="term" value="C:cytosol"/>
    <property type="evidence" value="ECO:0007669"/>
    <property type="project" value="TreeGrafter"/>
</dbReference>
<comment type="pathway">
    <text evidence="4 19">Cofactor biosynthesis; riboflavin biosynthesis; 5-amino-6-(D-ribitylamino)uracil from GTP: step 1/4.</text>
</comment>
<dbReference type="HAMAP" id="MF_01283">
    <property type="entry name" value="RibBA"/>
    <property type="match status" value="1"/>
</dbReference>
<dbReference type="InterPro" id="IPR017945">
    <property type="entry name" value="DHBP_synth_RibB-like_a/b_dom"/>
</dbReference>
<keyword evidence="11 19" id="KW-0862">Zinc</keyword>
<comment type="function">
    <text evidence="17 19">Catalyzes the conversion of GTP to 2,5-diamino-6-ribosylamino-4(3H)-pyrimidinone 5'-phosphate (DARP), formate and pyrophosphate.</text>
</comment>
<feature type="binding site" evidence="19">
    <location>
        <position position="350"/>
    </location>
    <ligand>
        <name>GTP</name>
        <dbReference type="ChEBI" id="CHEBI:37565"/>
    </ligand>
</feature>
<feature type="binding site" evidence="19">
    <location>
        <position position="355"/>
    </location>
    <ligand>
        <name>GTP</name>
        <dbReference type="ChEBI" id="CHEBI:37565"/>
    </ligand>
</feature>
<evidence type="ECO:0000256" key="15">
    <source>
        <dbReference type="ARBA" id="ARBA00023239"/>
    </source>
</evidence>
<evidence type="ECO:0000256" key="1">
    <source>
        <dbReference type="ARBA" id="ARBA00000141"/>
    </source>
</evidence>
<feature type="active site" description="Proton acceptor; for GTP cyclohydrolase activity" evidence="19">
    <location>
        <position position="327"/>
    </location>
</feature>
<comment type="pathway">
    <text evidence="5 19">Cofactor biosynthesis; riboflavin biosynthesis; 2-hydroxy-3-oxobutyl phosphate from D-ribulose 5-phosphate: step 1/1.</text>
</comment>
<feature type="binding site" evidence="19">
    <location>
        <begin position="26"/>
        <end position="27"/>
    </location>
    <ligand>
        <name>D-ribulose 5-phosphate</name>
        <dbReference type="ChEBI" id="CHEBI:58121"/>
    </ligand>
</feature>
<protein>
    <recommendedName>
        <fullName evidence="19">Riboflavin biosynthesis protein RibBA</fullName>
    </recommendedName>
    <domain>
        <recommendedName>
            <fullName evidence="19">3,4-dihydroxy-2-butanone 4-phosphate synthase</fullName>
            <shortName evidence="19">DHBP synthase</shortName>
            <ecNumber evidence="19">4.1.99.12</ecNumber>
        </recommendedName>
    </domain>
    <domain>
        <recommendedName>
            <fullName evidence="19">GTP cyclohydrolase-2</fullName>
            <ecNumber evidence="19">3.5.4.25</ecNumber>
        </recommendedName>
        <alternativeName>
            <fullName evidence="19">GTP cyclohydrolase II</fullName>
        </alternativeName>
    </domain>
</protein>
<comment type="cofactor">
    <cofactor evidence="2">
        <name>Mn(2+)</name>
        <dbReference type="ChEBI" id="CHEBI:29035"/>
    </cofactor>
</comment>
<dbReference type="GO" id="GO:0008270">
    <property type="term" value="F:zinc ion binding"/>
    <property type="evidence" value="ECO:0007669"/>
    <property type="project" value="UniProtKB-UniRule"/>
</dbReference>
<dbReference type="HAMAP" id="MF_00180">
    <property type="entry name" value="RibB"/>
    <property type="match status" value="1"/>
</dbReference>
<dbReference type="FunFam" id="3.40.50.10990:FF:000001">
    <property type="entry name" value="Riboflavin biosynthesis protein RibBA"/>
    <property type="match status" value="1"/>
</dbReference>
<keyword evidence="15 19" id="KW-0456">Lyase</keyword>
<name>A0A917M3K9_9BACI</name>
<keyword evidence="13 19" id="KW-0342">GTP-binding</keyword>
<comment type="caution">
    <text evidence="21">The sequence shown here is derived from an EMBL/GenBank/DDBJ whole genome shotgun (WGS) entry which is preliminary data.</text>
</comment>
<gene>
    <name evidence="19 21" type="primary">ribBA</name>
    <name evidence="21" type="ORF">GCM10011398_19060</name>
</gene>
<dbReference type="EC" id="4.1.99.12" evidence="19"/>
<dbReference type="EMBL" id="BMFR01000006">
    <property type="protein sequence ID" value="GGG74557.1"/>
    <property type="molecule type" value="Genomic_DNA"/>
</dbReference>
<feature type="region of interest" description="GTP cyclohydrolase II" evidence="19">
    <location>
        <begin position="200"/>
        <end position="399"/>
    </location>
</feature>
<proteinExistence type="inferred from homology"/>
<dbReference type="InterPro" id="IPR000422">
    <property type="entry name" value="DHBP_synthase_RibB"/>
</dbReference>
<feature type="site" description="Essential for DHBP synthase activity" evidence="19">
    <location>
        <position position="162"/>
    </location>
</feature>
<dbReference type="NCBIfam" id="NF001591">
    <property type="entry name" value="PRK00393.1"/>
    <property type="match status" value="1"/>
</dbReference>
<dbReference type="GO" id="GO:0009231">
    <property type="term" value="P:riboflavin biosynthetic process"/>
    <property type="evidence" value="ECO:0007669"/>
    <property type="project" value="UniProtKB-UniRule"/>
</dbReference>
<feature type="domain" description="GTP cyclohydrolase II" evidence="20">
    <location>
        <begin position="206"/>
        <end position="371"/>
    </location>
</feature>
<accession>A0A917M3K9</accession>
<feature type="binding site" evidence="19">
    <location>
        <position position="162"/>
    </location>
    <ligand>
        <name>D-ribulose 5-phosphate</name>
        <dbReference type="ChEBI" id="CHEBI:58121"/>
    </ligand>
</feature>